<sequence length="1245" mass="139160">MSPSWKRTGSKVSFSSPAPAAKQGRVKVEQDSDDEFFAYFGFVQKKPGEMPQAQPDPVAGPSVAGPSSQPSPKTPRSQPSSDGSPQSRKANRLEKKRHDKLATVLAGSPSKKGKGKARAVPEDEDVEMEDLEQDAVEQDTEMKIVDLPVVEFADPPPFSRGPAAALAFRHSRVSPPVKADRITRLWVEGMNRYSQWMRARDRHRTFHTDPLRILRTMLAIGAQQQHLEPNSSVAAILSFLPIRTRNFLSTVARGQFVSAVNEGIETKALVESKATDKPLAKGQVTYVRVISSKDNSPPCSPIHCMRRYMAAYPADLAWAATSLVALGQPLELIAEDIKAIVADLELPEDAAVTLITLLPLFSDGMPEIKGHPLYFGVSDRKTPFERMIHDKKLDSATRFMNYMEVNFDFAFITPYSIPDCSVLLSTGLRTDREAGDVEVGLIEIIGPPALNSAVGGFIPHFVPSPSLQHIVAAVQPSITDVFGSGSALNIQTDIERYLDNQKKFLEGNVTGTTIHASSYQAVLQNGPGVCRTAGGIVPGVRLLDTISLEDYQAKRGSEVVGGIWDATTGKALQSFRNIVSHLRPALPSRGDLEPTLIAQCLGPTFNLWPLSTHNCVFWLHALWTSRILMRMRPVVASVWSEAVDASVGGGFLSLAWKFLPDDIRLQMLSGQTPADIERYLPPTPSRYWTPHKTFPLEYLLNVGVLRIVQYGPSPTDIFIIITNLHAGIIKHDAIKAFNVSEIILSGETLYQLTLAEAEKMREEGIVLLRSNTEDTWAYFTTLKRRTEARATELGLLQHLEKLKQQLIEMSWALAHLRSKKVEGKQDKEHADDFTIPGITHAVGLPNSLSREQQFHSLHADYKQRLAGSLNPDPFHLIAYPFRHDPFGPAMKKWVLERKEGRRYSNAARVYGSDEESYQRALQSQLALSNNKAALSRGGHMGTLTMRTRREEKEDPHRMLMEFLRVALQWDTHTLAVQATGSIKAEGWRYALCQTCDEIFLANGRDSYHVCIFGDPPTLVTNSNFPSLRILRFPHHALHVPALYALLSPQDLTDLNMVKVSVYDILRRPANQDLVREELRTLDIEVLRHQDLFIYRLIDEPEAAWLEATYAIDVCLDLVSDCPANLWPTTAEDQSKAYGHKGPVNFDAWISETGKKRYYMRCHWGWAGTIQPRSGAFDHVCERAERIAEAQNQKPSEMSRRGGGPRDCDSVVPANKHLVGSRFDLPPDYLQASWHFRRVFPKLRFK</sequence>
<dbReference type="Proteomes" id="UP001362999">
    <property type="component" value="Unassembled WGS sequence"/>
</dbReference>
<feature type="compositionally biased region" description="Polar residues" evidence="1">
    <location>
        <begin position="1"/>
        <end position="16"/>
    </location>
</feature>
<feature type="region of interest" description="Disordered" evidence="1">
    <location>
        <begin position="47"/>
        <end position="128"/>
    </location>
</feature>
<accession>A0AAW0DWF7</accession>
<protein>
    <submittedName>
        <fullName evidence="2">Uncharacterized protein</fullName>
    </submittedName>
</protein>
<dbReference type="AlphaFoldDB" id="A0AAW0DWF7"/>
<name>A0AAW0DWF7_9AGAR</name>
<comment type="caution">
    <text evidence="2">The sequence shown here is derived from an EMBL/GenBank/DDBJ whole genome shotgun (WGS) entry which is preliminary data.</text>
</comment>
<dbReference type="EMBL" id="JAWWNJ010000005">
    <property type="protein sequence ID" value="KAK7055233.1"/>
    <property type="molecule type" value="Genomic_DNA"/>
</dbReference>
<proteinExistence type="predicted"/>
<feature type="compositionally biased region" description="Polar residues" evidence="1">
    <location>
        <begin position="65"/>
        <end position="88"/>
    </location>
</feature>
<evidence type="ECO:0000313" key="2">
    <source>
        <dbReference type="EMBL" id="KAK7055233.1"/>
    </source>
</evidence>
<feature type="region of interest" description="Disordered" evidence="1">
    <location>
        <begin position="1"/>
        <end position="30"/>
    </location>
</feature>
<gene>
    <name evidence="2" type="ORF">R3P38DRAFT_3253326</name>
</gene>
<organism evidence="2 3">
    <name type="scientific">Favolaschia claudopus</name>
    <dbReference type="NCBI Taxonomy" id="2862362"/>
    <lineage>
        <taxon>Eukaryota</taxon>
        <taxon>Fungi</taxon>
        <taxon>Dikarya</taxon>
        <taxon>Basidiomycota</taxon>
        <taxon>Agaricomycotina</taxon>
        <taxon>Agaricomycetes</taxon>
        <taxon>Agaricomycetidae</taxon>
        <taxon>Agaricales</taxon>
        <taxon>Marasmiineae</taxon>
        <taxon>Mycenaceae</taxon>
        <taxon>Favolaschia</taxon>
    </lineage>
</organism>
<evidence type="ECO:0000313" key="3">
    <source>
        <dbReference type="Proteomes" id="UP001362999"/>
    </source>
</evidence>
<evidence type="ECO:0000256" key="1">
    <source>
        <dbReference type="SAM" id="MobiDB-lite"/>
    </source>
</evidence>
<keyword evidence="3" id="KW-1185">Reference proteome</keyword>
<reference evidence="2 3" key="1">
    <citation type="journal article" date="2024" name="J Genomics">
        <title>Draft genome sequencing and assembly of Favolaschia claudopus CIRM-BRFM 2984 isolated from oak limbs.</title>
        <authorList>
            <person name="Navarro D."/>
            <person name="Drula E."/>
            <person name="Chaduli D."/>
            <person name="Cazenave R."/>
            <person name="Ahrendt S."/>
            <person name="Wang J."/>
            <person name="Lipzen A."/>
            <person name="Daum C."/>
            <person name="Barry K."/>
            <person name="Grigoriev I.V."/>
            <person name="Favel A."/>
            <person name="Rosso M.N."/>
            <person name="Martin F."/>
        </authorList>
    </citation>
    <scope>NUCLEOTIDE SEQUENCE [LARGE SCALE GENOMIC DNA]</scope>
    <source>
        <strain evidence="2 3">CIRM-BRFM 2984</strain>
    </source>
</reference>